<dbReference type="InterPro" id="IPR001048">
    <property type="entry name" value="Asp/Glu/Uridylate_kinase"/>
</dbReference>
<dbReference type="PANTHER" id="PTHR21499:SF3">
    <property type="entry name" value="ASPARTOKINASE"/>
    <property type="match status" value="1"/>
</dbReference>
<dbReference type="OrthoDB" id="9799110at2"/>
<evidence type="ECO:0000256" key="9">
    <source>
        <dbReference type="ARBA" id="ARBA00022777"/>
    </source>
</evidence>
<dbReference type="GO" id="GO:0005524">
    <property type="term" value="F:ATP binding"/>
    <property type="evidence" value="ECO:0007669"/>
    <property type="project" value="UniProtKB-KW"/>
</dbReference>
<dbReference type="UniPathway" id="UPA00051">
    <property type="reaction ID" value="UER00462"/>
</dbReference>
<dbReference type="PROSITE" id="PS00324">
    <property type="entry name" value="ASPARTOKINASE"/>
    <property type="match status" value="1"/>
</dbReference>
<evidence type="ECO:0000259" key="16">
    <source>
        <dbReference type="Pfam" id="PF00696"/>
    </source>
</evidence>
<evidence type="ECO:0000256" key="12">
    <source>
        <dbReference type="ARBA" id="ARBA00023154"/>
    </source>
</evidence>
<dbReference type="AlphaFoldDB" id="A0A1D8GP18"/>
<proteinExistence type="inferred from homology"/>
<evidence type="ECO:0000256" key="2">
    <source>
        <dbReference type="ARBA" id="ARBA00004766"/>
    </source>
</evidence>
<comment type="pathway">
    <text evidence="3 15">Amino-acid biosynthesis; L-methionine biosynthesis via de novo pathway; L-homoserine from L-aspartate: step 1/3.</text>
</comment>
<evidence type="ECO:0000313" key="18">
    <source>
        <dbReference type="Proteomes" id="UP000095743"/>
    </source>
</evidence>
<dbReference type="Pfam" id="PF00696">
    <property type="entry name" value="AA_kinase"/>
    <property type="match status" value="1"/>
</dbReference>
<dbReference type="GO" id="GO:0009089">
    <property type="term" value="P:lysine biosynthetic process via diaminopimelate"/>
    <property type="evidence" value="ECO:0007669"/>
    <property type="project" value="UniProtKB-UniPathway"/>
</dbReference>
<accession>A0A1D8GP18</accession>
<sequence>MGLVVQKFGGTSVETIEGWKAILNHVCDCRAAGNDVVVVVSAMGRKGAPYATDTLIHLLEEIDPHIDLMKKDFLISCGEIISAAILSHYFEVHKLDAIPMTGFQAGILTNSKFNDADILNIDTQAIKKRLEEGKIIVIAGFQGITANGLITTLGRGGSDTTAVELGAYLQADRVDIFTDVPGVAVTDPRIVSNVSYLSHISYENMYKLASNGTKVIHPRAVKAAQKSQIPVFVRSTFSDNPGTRITNSAECSEQSIVGISYDKDFSYIRVKASDKILYDQLKTFSLFIKETDQHIEAYYKVGSRIDGNPHSNLSMVHARENLSKVTIFYGEKNSDYIHNEILHYLKQSTFPILDSFSFNDHVAIMLPDIHLEKCIQEIYSHLDTISQNLATLS</sequence>
<dbReference type="UniPathway" id="UPA00034">
    <property type="reaction ID" value="UER00015"/>
</dbReference>
<dbReference type="GO" id="GO:0009088">
    <property type="term" value="P:threonine biosynthetic process"/>
    <property type="evidence" value="ECO:0007669"/>
    <property type="project" value="UniProtKB-UniPathway"/>
</dbReference>
<dbReference type="InterPro" id="IPR001341">
    <property type="entry name" value="Asp_kinase"/>
</dbReference>
<evidence type="ECO:0000256" key="6">
    <source>
        <dbReference type="ARBA" id="ARBA00022605"/>
    </source>
</evidence>
<evidence type="ECO:0000256" key="7">
    <source>
        <dbReference type="ARBA" id="ARBA00022679"/>
    </source>
</evidence>
<dbReference type="PANTHER" id="PTHR21499">
    <property type="entry name" value="ASPARTATE KINASE"/>
    <property type="match status" value="1"/>
</dbReference>
<dbReference type="Proteomes" id="UP000095743">
    <property type="component" value="Chromosome"/>
</dbReference>
<dbReference type="InterPro" id="IPR018042">
    <property type="entry name" value="Aspartate_kinase_CS"/>
</dbReference>
<comment type="similarity">
    <text evidence="5 14">Belongs to the aspartokinase family.</text>
</comment>
<dbReference type="GO" id="GO:0004072">
    <property type="term" value="F:aspartate kinase activity"/>
    <property type="evidence" value="ECO:0007669"/>
    <property type="project" value="UniProtKB-EC"/>
</dbReference>
<dbReference type="SUPFAM" id="SSF53633">
    <property type="entry name" value="Carbamate kinase-like"/>
    <property type="match status" value="1"/>
</dbReference>
<name>A0A1D8GP18_9FIRM</name>
<evidence type="ECO:0000256" key="1">
    <source>
        <dbReference type="ARBA" id="ARBA00003121"/>
    </source>
</evidence>
<keyword evidence="9 14" id="KW-0418">Kinase</keyword>
<evidence type="ECO:0000256" key="10">
    <source>
        <dbReference type="ARBA" id="ARBA00022840"/>
    </source>
</evidence>
<evidence type="ECO:0000256" key="3">
    <source>
        <dbReference type="ARBA" id="ARBA00004986"/>
    </source>
</evidence>
<comment type="pathway">
    <text evidence="2 15">Amino-acid biosynthesis; L-lysine biosynthesis via DAP pathway; (S)-tetrahydrodipicolinate from L-aspartate: step 1/4.</text>
</comment>
<dbReference type="NCBIfam" id="TIGR00657">
    <property type="entry name" value="asp_kinases"/>
    <property type="match status" value="1"/>
</dbReference>
<dbReference type="KEGG" id="gfe:Gferi_25665"/>
<comment type="pathway">
    <text evidence="4 15">Amino-acid biosynthesis; L-threonine biosynthesis; L-threonine from L-aspartate: step 1/5.</text>
</comment>
<evidence type="ECO:0000256" key="5">
    <source>
        <dbReference type="ARBA" id="ARBA00010122"/>
    </source>
</evidence>
<dbReference type="GO" id="GO:0009090">
    <property type="term" value="P:homoserine biosynthetic process"/>
    <property type="evidence" value="ECO:0007669"/>
    <property type="project" value="TreeGrafter"/>
</dbReference>
<keyword evidence="10" id="KW-0067">ATP-binding</keyword>
<organism evidence="17 18">
    <name type="scientific">Geosporobacter ferrireducens</name>
    <dbReference type="NCBI Taxonomy" id="1424294"/>
    <lineage>
        <taxon>Bacteria</taxon>
        <taxon>Bacillati</taxon>
        <taxon>Bacillota</taxon>
        <taxon>Clostridia</taxon>
        <taxon>Peptostreptococcales</taxon>
        <taxon>Thermotaleaceae</taxon>
        <taxon>Geosporobacter</taxon>
    </lineage>
</organism>
<dbReference type="EC" id="2.7.2.4" evidence="14"/>
<dbReference type="RefSeq" id="WP_069980952.1">
    <property type="nucleotide sequence ID" value="NZ_CP017269.1"/>
</dbReference>
<dbReference type="GO" id="GO:0019877">
    <property type="term" value="P:diaminopimelate biosynthetic process"/>
    <property type="evidence" value="ECO:0007669"/>
    <property type="project" value="UniProtKB-KW"/>
</dbReference>
<dbReference type="STRING" id="1424294.Gferi_25665"/>
<comment type="catalytic activity">
    <reaction evidence="13 14">
        <text>L-aspartate + ATP = 4-phospho-L-aspartate + ADP</text>
        <dbReference type="Rhea" id="RHEA:23776"/>
        <dbReference type="ChEBI" id="CHEBI:29991"/>
        <dbReference type="ChEBI" id="CHEBI:30616"/>
        <dbReference type="ChEBI" id="CHEBI:57535"/>
        <dbReference type="ChEBI" id="CHEBI:456216"/>
        <dbReference type="EC" id="2.7.2.4"/>
    </reaction>
</comment>
<dbReference type="InterPro" id="IPR036393">
    <property type="entry name" value="AceGlu_kinase-like_sf"/>
</dbReference>
<evidence type="ECO:0000313" key="17">
    <source>
        <dbReference type="EMBL" id="AOT72643.1"/>
    </source>
</evidence>
<keyword evidence="7 14" id="KW-0808">Transferase</keyword>
<dbReference type="Gene3D" id="3.40.1160.10">
    <property type="entry name" value="Acetylglutamate kinase-like"/>
    <property type="match status" value="1"/>
</dbReference>
<comment type="function">
    <text evidence="1">Catalyzes the phosphorylation of the beta-carboxyl group of aspartic acid with ATP to yield 4-phospho-L-aspartate, which is involved in the branched biosynthetic pathway leading to the biosynthesis of amino acids threonine, isoleucine and methionine.</text>
</comment>
<evidence type="ECO:0000256" key="15">
    <source>
        <dbReference type="RuleBase" id="RU004249"/>
    </source>
</evidence>
<dbReference type="EMBL" id="CP017269">
    <property type="protein sequence ID" value="AOT72643.1"/>
    <property type="molecule type" value="Genomic_DNA"/>
</dbReference>
<keyword evidence="8" id="KW-0547">Nucleotide-binding</keyword>
<evidence type="ECO:0000256" key="14">
    <source>
        <dbReference type="RuleBase" id="RU003448"/>
    </source>
</evidence>
<evidence type="ECO:0000256" key="13">
    <source>
        <dbReference type="ARBA" id="ARBA00047872"/>
    </source>
</evidence>
<dbReference type="UniPathway" id="UPA00050">
    <property type="reaction ID" value="UER00461"/>
</dbReference>
<feature type="domain" description="Aspartate/glutamate/uridylate kinase" evidence="16">
    <location>
        <begin position="3"/>
        <end position="235"/>
    </location>
</feature>
<keyword evidence="12" id="KW-0457">Lysine biosynthesis</keyword>
<protein>
    <recommendedName>
        <fullName evidence="14">Aspartokinase</fullName>
        <ecNumber evidence="14">2.7.2.4</ecNumber>
    </recommendedName>
</protein>
<gene>
    <name evidence="17" type="ORF">Gferi_25665</name>
</gene>
<evidence type="ECO:0000256" key="11">
    <source>
        <dbReference type="ARBA" id="ARBA00022915"/>
    </source>
</evidence>
<keyword evidence="18" id="KW-1185">Reference proteome</keyword>
<evidence type="ECO:0000256" key="8">
    <source>
        <dbReference type="ARBA" id="ARBA00022741"/>
    </source>
</evidence>
<dbReference type="GO" id="GO:0005829">
    <property type="term" value="C:cytosol"/>
    <property type="evidence" value="ECO:0007669"/>
    <property type="project" value="TreeGrafter"/>
</dbReference>
<keyword evidence="11" id="KW-0220">Diaminopimelate biosynthesis</keyword>
<reference evidence="17 18" key="1">
    <citation type="submission" date="2016-09" db="EMBL/GenBank/DDBJ databases">
        <title>Genomic analysis reveals versatility of anaerobic energy metabolism of Geosporobacter ferrireducens IRF9 of phylum Firmicutes.</title>
        <authorList>
            <person name="Kim S.-J."/>
        </authorList>
    </citation>
    <scope>NUCLEOTIDE SEQUENCE [LARGE SCALE GENOMIC DNA]</scope>
    <source>
        <strain evidence="17 18">IRF9</strain>
    </source>
</reference>
<evidence type="ECO:0000256" key="4">
    <source>
        <dbReference type="ARBA" id="ARBA00005139"/>
    </source>
</evidence>
<keyword evidence="6 15" id="KW-0028">Amino-acid biosynthesis</keyword>